<sequence>MLLLPCLLPFPAWGEWRGGPGSVNIVSRHVRAKVSQPHCAQLSHPPATPSAEQPFLQTCSVPGAPSSACPAWFRVTFLLSLSPEWAKQDTYKPRRRKTQKRPPRAKRPHAKGQPNVTGSTPDLRSSPASGLANCFSLRESFCFLGFNGLLWWANGKESTCQCRGHGFNPWSRNSDSTCLGATKPVCCTS</sequence>
<proteinExistence type="predicted"/>
<dbReference type="Proteomes" id="UP001057279">
    <property type="component" value="Linkage Group LG12"/>
</dbReference>
<gene>
    <name evidence="1" type="ORF">MJG53_011324</name>
</gene>
<organism evidence="1 2">
    <name type="scientific">Ovis ammon polii x Ovis aries</name>
    <dbReference type="NCBI Taxonomy" id="2918886"/>
    <lineage>
        <taxon>Eukaryota</taxon>
        <taxon>Metazoa</taxon>
        <taxon>Chordata</taxon>
        <taxon>Craniata</taxon>
        <taxon>Vertebrata</taxon>
        <taxon>Euteleostomi</taxon>
        <taxon>Mammalia</taxon>
        <taxon>Eutheria</taxon>
        <taxon>Laurasiatheria</taxon>
        <taxon>Artiodactyla</taxon>
        <taxon>Ruminantia</taxon>
        <taxon>Pecora</taxon>
        <taxon>Bovidae</taxon>
        <taxon>Caprinae</taxon>
        <taxon>Ovis</taxon>
    </lineage>
</organism>
<name>A0ACB9USH1_9CETA</name>
<reference evidence="1" key="1">
    <citation type="submission" date="2022-03" db="EMBL/GenBank/DDBJ databases">
        <title>Genomic analyses of argali, domestic sheep and their hybrids provide insights into chromosomal evolution, heterosis and genetic basis of agronomic traits.</title>
        <authorList>
            <person name="Li M."/>
        </authorList>
    </citation>
    <scope>NUCLEOTIDE SEQUENCE</scope>
    <source>
        <strain evidence="1">F1 hybrid</strain>
    </source>
</reference>
<evidence type="ECO:0000313" key="1">
    <source>
        <dbReference type="EMBL" id="KAI4578469.1"/>
    </source>
</evidence>
<comment type="caution">
    <text evidence="1">The sequence shown here is derived from an EMBL/GenBank/DDBJ whole genome shotgun (WGS) entry which is preliminary data.</text>
</comment>
<protein>
    <submittedName>
        <fullName evidence="1">Uncharacterized protein</fullName>
    </submittedName>
</protein>
<evidence type="ECO:0000313" key="2">
    <source>
        <dbReference type="Proteomes" id="UP001057279"/>
    </source>
</evidence>
<accession>A0ACB9USH1</accession>
<keyword evidence="2" id="KW-1185">Reference proteome</keyword>
<dbReference type="EMBL" id="CM043037">
    <property type="protein sequence ID" value="KAI4578469.1"/>
    <property type="molecule type" value="Genomic_DNA"/>
</dbReference>